<proteinExistence type="predicted"/>
<protein>
    <submittedName>
        <fullName evidence="3">PdaC/SigV domain-containing protein</fullName>
    </submittedName>
</protein>
<evidence type="ECO:0000259" key="2">
    <source>
        <dbReference type="Pfam" id="PF13739"/>
    </source>
</evidence>
<evidence type="ECO:0000313" key="4">
    <source>
        <dbReference type="Proteomes" id="UP001595604"/>
    </source>
</evidence>
<evidence type="ECO:0000313" key="3">
    <source>
        <dbReference type="EMBL" id="MFC3173634.1"/>
    </source>
</evidence>
<comment type="caution">
    <text evidence="3">The sequence shown here is derived from an EMBL/GenBank/DDBJ whole genome shotgun (WGS) entry which is preliminary data.</text>
</comment>
<dbReference type="Proteomes" id="UP001595604">
    <property type="component" value="Unassembled WGS sequence"/>
</dbReference>
<accession>A0ABV7IN22</accession>
<dbReference type="Pfam" id="PF13739">
    <property type="entry name" value="PdaC"/>
    <property type="match status" value="1"/>
</dbReference>
<sequence>MKPTLALLAALISMPALAASPGEWTAPANRLYAFDYTIPPPVAAIPALRARLEADRARQLARVRREAAADAAEARRGGFPVRKHDYSQTWQVVASLPGWLSLSAAYDTYSGGAHGMRWSGAMLWDRKASRPRNPLDLFTSRAALSAAIRKDFCAALDRQRAERRGEPVKPGGTAPFEECIDPVKQTVLLGSRSHRLFDRIGILVAPYEAGPYAEGSYEVTVPVSAAVLAAVRLQFRASFAAGN</sequence>
<dbReference type="EMBL" id="JBHRTQ010000005">
    <property type="protein sequence ID" value="MFC3173634.1"/>
    <property type="molecule type" value="Genomic_DNA"/>
</dbReference>
<feature type="signal peptide" evidence="1">
    <location>
        <begin position="1"/>
        <end position="18"/>
    </location>
</feature>
<gene>
    <name evidence="3" type="ORF">ACFOD9_05155</name>
</gene>
<keyword evidence="1" id="KW-0732">Signal</keyword>
<dbReference type="Gene3D" id="3.30.565.40">
    <property type="entry name" value="Fervidobacterium nodosum Rt17-B1 like"/>
    <property type="match status" value="1"/>
</dbReference>
<reference evidence="4" key="1">
    <citation type="journal article" date="2019" name="Int. J. Syst. Evol. Microbiol.">
        <title>The Global Catalogue of Microorganisms (GCM) 10K type strain sequencing project: providing services to taxonomists for standard genome sequencing and annotation.</title>
        <authorList>
            <consortium name="The Broad Institute Genomics Platform"/>
            <consortium name="The Broad Institute Genome Sequencing Center for Infectious Disease"/>
            <person name="Wu L."/>
            <person name="Ma J."/>
        </authorList>
    </citation>
    <scope>NUCLEOTIDE SEQUENCE [LARGE SCALE GENOMIC DNA]</scope>
    <source>
        <strain evidence="4">KCTC 42984</strain>
    </source>
</reference>
<organism evidence="3 4">
    <name type="scientific">Novosphingobium bradum</name>
    <dbReference type="NCBI Taxonomy" id="1737444"/>
    <lineage>
        <taxon>Bacteria</taxon>
        <taxon>Pseudomonadati</taxon>
        <taxon>Pseudomonadota</taxon>
        <taxon>Alphaproteobacteria</taxon>
        <taxon>Sphingomonadales</taxon>
        <taxon>Sphingomonadaceae</taxon>
        <taxon>Novosphingobium</taxon>
    </lineage>
</organism>
<feature type="domain" description="Deacetylase PdaC" evidence="2">
    <location>
        <begin position="29"/>
        <end position="116"/>
    </location>
</feature>
<feature type="chain" id="PRO_5047499534" evidence="1">
    <location>
        <begin position="19"/>
        <end position="243"/>
    </location>
</feature>
<evidence type="ECO:0000256" key="1">
    <source>
        <dbReference type="SAM" id="SignalP"/>
    </source>
</evidence>
<keyword evidence="4" id="KW-1185">Reference proteome</keyword>
<name>A0ABV7IN22_9SPHN</name>
<dbReference type="RefSeq" id="WP_379509022.1">
    <property type="nucleotide sequence ID" value="NZ_JBHRTQ010000005.1"/>
</dbReference>
<dbReference type="InterPro" id="IPR025303">
    <property type="entry name" value="PdaC"/>
</dbReference>